<keyword evidence="7 13" id="KW-0812">Transmembrane</keyword>
<protein>
    <recommendedName>
        <fullName evidence="3">Multidrug export protein MepA</fullName>
    </recommendedName>
    <alternativeName>
        <fullName evidence="12">Multidrug-efflux transporter</fullName>
    </alternativeName>
</protein>
<gene>
    <name evidence="14" type="ORF">AB4874_09455</name>
</gene>
<feature type="transmembrane region" description="Helical" evidence="13">
    <location>
        <begin position="250"/>
        <end position="269"/>
    </location>
</feature>
<keyword evidence="9" id="KW-0406">Ion transport</keyword>
<evidence type="ECO:0000256" key="7">
    <source>
        <dbReference type="ARBA" id="ARBA00022692"/>
    </source>
</evidence>
<keyword evidence="4" id="KW-0813">Transport</keyword>
<feature type="transmembrane region" description="Helical" evidence="13">
    <location>
        <begin position="357"/>
        <end position="374"/>
    </location>
</feature>
<comment type="caution">
    <text evidence="14">The sequence shown here is derived from an EMBL/GenBank/DDBJ whole genome shotgun (WGS) entry which is preliminary data.</text>
</comment>
<evidence type="ECO:0000256" key="8">
    <source>
        <dbReference type="ARBA" id="ARBA00022989"/>
    </source>
</evidence>
<dbReference type="EMBL" id="JBFRYC010000004">
    <property type="protein sequence ID" value="MEX1661876.1"/>
    <property type="molecule type" value="Genomic_DNA"/>
</dbReference>
<dbReference type="RefSeq" id="WP_368391796.1">
    <property type="nucleotide sequence ID" value="NZ_JBFRYC010000004.1"/>
</dbReference>
<dbReference type="PANTHER" id="PTHR43298:SF2">
    <property type="entry name" value="FMN_FAD EXPORTER YEEO-RELATED"/>
    <property type="match status" value="1"/>
</dbReference>
<feature type="transmembrane region" description="Helical" evidence="13">
    <location>
        <begin position="421"/>
        <end position="442"/>
    </location>
</feature>
<evidence type="ECO:0000256" key="1">
    <source>
        <dbReference type="ARBA" id="ARBA00004429"/>
    </source>
</evidence>
<evidence type="ECO:0000313" key="15">
    <source>
        <dbReference type="Proteomes" id="UP001557465"/>
    </source>
</evidence>
<keyword evidence="15" id="KW-1185">Reference proteome</keyword>
<proteinExistence type="inferred from homology"/>
<dbReference type="Proteomes" id="UP001557465">
    <property type="component" value="Unassembled WGS sequence"/>
</dbReference>
<evidence type="ECO:0000256" key="4">
    <source>
        <dbReference type="ARBA" id="ARBA00022448"/>
    </source>
</evidence>
<feature type="transmembrane region" description="Helical" evidence="13">
    <location>
        <begin position="394"/>
        <end position="415"/>
    </location>
</feature>
<feature type="transmembrane region" description="Helical" evidence="13">
    <location>
        <begin position="167"/>
        <end position="191"/>
    </location>
</feature>
<reference evidence="14 15" key="1">
    <citation type="journal article" date="2011" name="Int. J. Syst. Evol. Microbiol.">
        <title>Zhongshania antarctica gen. nov., sp. nov. and Zhongshania guokunii sp. nov., gammaproteobacteria respectively isolated from coastal attached (fast) ice and surface seawater of the Antarctic.</title>
        <authorList>
            <person name="Li H.J."/>
            <person name="Zhang X.Y."/>
            <person name="Chen C.X."/>
            <person name="Zhang Y.J."/>
            <person name="Gao Z.M."/>
            <person name="Yu Y."/>
            <person name="Chen X.L."/>
            <person name="Chen B."/>
            <person name="Zhang Y.Z."/>
        </authorList>
    </citation>
    <scope>NUCLEOTIDE SEQUENCE [LARGE SCALE GENOMIC DNA]</scope>
    <source>
        <strain evidence="14 15">15-R06ZXC-3</strain>
    </source>
</reference>
<feature type="transmembrane region" description="Helical" evidence="13">
    <location>
        <begin position="21"/>
        <end position="45"/>
    </location>
</feature>
<dbReference type="InterPro" id="IPR045070">
    <property type="entry name" value="MATE_MepA-like"/>
</dbReference>
<comment type="subcellular location">
    <subcellularLocation>
        <location evidence="1">Cell inner membrane</location>
        <topology evidence="1">Multi-pass membrane protein</topology>
    </subcellularLocation>
</comment>
<feature type="transmembrane region" description="Helical" evidence="13">
    <location>
        <begin position="197"/>
        <end position="216"/>
    </location>
</feature>
<evidence type="ECO:0000256" key="12">
    <source>
        <dbReference type="ARBA" id="ARBA00031636"/>
    </source>
</evidence>
<evidence type="ECO:0000256" key="10">
    <source>
        <dbReference type="ARBA" id="ARBA00023136"/>
    </source>
</evidence>
<evidence type="ECO:0000256" key="3">
    <source>
        <dbReference type="ARBA" id="ARBA00022106"/>
    </source>
</evidence>
<keyword evidence="6" id="KW-1003">Cell membrane</keyword>
<keyword evidence="11" id="KW-0046">Antibiotic resistance</keyword>
<evidence type="ECO:0000256" key="13">
    <source>
        <dbReference type="SAM" id="Phobius"/>
    </source>
</evidence>
<evidence type="ECO:0000256" key="6">
    <source>
        <dbReference type="ARBA" id="ARBA00022475"/>
    </source>
</evidence>
<feature type="transmembrane region" description="Helical" evidence="13">
    <location>
        <begin position="322"/>
        <end position="345"/>
    </location>
</feature>
<feature type="transmembrane region" description="Helical" evidence="13">
    <location>
        <begin position="136"/>
        <end position="155"/>
    </location>
</feature>
<keyword evidence="8 13" id="KW-1133">Transmembrane helix</keyword>
<comment type="similarity">
    <text evidence="2">Belongs to the multi antimicrobial extrusion (MATE) (TC 2.A.66.1) family. MepA subfamily.</text>
</comment>
<name>A0ABV3TJW5_9RHOB</name>
<dbReference type="Pfam" id="PF01554">
    <property type="entry name" value="MatE"/>
    <property type="match status" value="2"/>
</dbReference>
<evidence type="ECO:0000256" key="2">
    <source>
        <dbReference type="ARBA" id="ARBA00008417"/>
    </source>
</evidence>
<sequence>MSDLAHNRFLDAPLTGLYARTALPIIFVMGMNGLLTVVDALFLGHYVGPEALAAVTLIFPLYMLLVAFASLVSGGMSSLLARHLGGGRVAAAHRLYASAHWLALSAGAALIVLYVLAGAPMVRLAAGGNTGLAAMATTYLSVLVTFSPLLFVLSVNSDALRNEGHVGVMAAMSLLVSLSNIGFDYLLIAVFDFGVAGSAWGTVLAQALALSLIMAFRIHKGTILHPGAIWRHVTARDWGSILALGAPQSLSFIGVALASSAILTALQLIDSPDYAVTVSAYGIATRVMTFAFLPLLGLSQAMQTITGNNHGAGLWPRRDTSLHVAAGAALIFCAAVQLLVTLFAAGIGRAFVADPQVVAKVGAILPTMVALFALSGPQMMLAAHFQAIGDARRAAVLGLAKPYLFVLPLTFALPLMFGEGAIWWTAPTAEMLLLCVTTLVLMQSARRQSLRWGLFATPAQVGQ</sequence>
<evidence type="ECO:0000256" key="5">
    <source>
        <dbReference type="ARBA" id="ARBA00022449"/>
    </source>
</evidence>
<feature type="transmembrane region" description="Helical" evidence="13">
    <location>
        <begin position="51"/>
        <end position="74"/>
    </location>
</feature>
<keyword evidence="5" id="KW-0050">Antiport</keyword>
<dbReference type="InterPro" id="IPR050222">
    <property type="entry name" value="MATE_MdtK"/>
</dbReference>
<dbReference type="PIRSF" id="PIRSF006603">
    <property type="entry name" value="DinF"/>
    <property type="match status" value="1"/>
</dbReference>
<evidence type="ECO:0000256" key="9">
    <source>
        <dbReference type="ARBA" id="ARBA00023065"/>
    </source>
</evidence>
<evidence type="ECO:0000256" key="11">
    <source>
        <dbReference type="ARBA" id="ARBA00023251"/>
    </source>
</evidence>
<accession>A0ABV3TJW5</accession>
<dbReference type="InterPro" id="IPR002528">
    <property type="entry name" value="MATE_fam"/>
</dbReference>
<evidence type="ECO:0000313" key="14">
    <source>
        <dbReference type="EMBL" id="MEX1661876.1"/>
    </source>
</evidence>
<dbReference type="PANTHER" id="PTHR43298">
    <property type="entry name" value="MULTIDRUG RESISTANCE PROTEIN NORM-RELATED"/>
    <property type="match status" value="1"/>
</dbReference>
<organism evidence="14 15">
    <name type="scientific">Thioclava arctica</name>
    <dbReference type="NCBI Taxonomy" id="3238301"/>
    <lineage>
        <taxon>Bacteria</taxon>
        <taxon>Pseudomonadati</taxon>
        <taxon>Pseudomonadota</taxon>
        <taxon>Alphaproteobacteria</taxon>
        <taxon>Rhodobacterales</taxon>
        <taxon>Paracoccaceae</taxon>
        <taxon>Thioclava</taxon>
    </lineage>
</organism>
<dbReference type="CDD" id="cd13143">
    <property type="entry name" value="MATE_MepA_like"/>
    <property type="match status" value="1"/>
</dbReference>
<dbReference type="InterPro" id="IPR048279">
    <property type="entry name" value="MdtK-like"/>
</dbReference>
<keyword evidence="10 13" id="KW-0472">Membrane</keyword>
<feature type="transmembrane region" description="Helical" evidence="13">
    <location>
        <begin position="95"/>
        <end position="116"/>
    </location>
</feature>
<feature type="transmembrane region" description="Helical" evidence="13">
    <location>
        <begin position="281"/>
        <end position="301"/>
    </location>
</feature>